<keyword evidence="2" id="KW-1185">Reference proteome</keyword>
<proteinExistence type="predicted"/>
<accession>A0ABX7CBK3</accession>
<reference evidence="1 2" key="1">
    <citation type="submission" date="2021-01" db="EMBL/GenBank/DDBJ databases">
        <title>Genome seq and assembly of Devosia sp. LEGU1.</title>
        <authorList>
            <person name="Chhetri G."/>
        </authorList>
    </citation>
    <scope>NUCLEOTIDE SEQUENCE [LARGE SCALE GENOMIC DNA]</scope>
    <source>
        <strain evidence="1 2">LEGU1</strain>
    </source>
</reference>
<evidence type="ECO:0000313" key="2">
    <source>
        <dbReference type="Proteomes" id="UP000595857"/>
    </source>
</evidence>
<dbReference type="EMBL" id="CP068046">
    <property type="protein sequence ID" value="QQR40137.1"/>
    <property type="molecule type" value="Genomic_DNA"/>
</dbReference>
<evidence type="ECO:0000313" key="1">
    <source>
        <dbReference type="EMBL" id="QQR40137.1"/>
    </source>
</evidence>
<organism evidence="1 2">
    <name type="scientific">Devosia rhizoryzae</name>
    <dbReference type="NCBI Taxonomy" id="2774137"/>
    <lineage>
        <taxon>Bacteria</taxon>
        <taxon>Pseudomonadati</taxon>
        <taxon>Pseudomonadota</taxon>
        <taxon>Alphaproteobacteria</taxon>
        <taxon>Hyphomicrobiales</taxon>
        <taxon>Devosiaceae</taxon>
        <taxon>Devosia</taxon>
    </lineage>
</organism>
<dbReference type="RefSeq" id="WP_201635202.1">
    <property type="nucleotide sequence ID" value="NZ_CP068046.1"/>
</dbReference>
<gene>
    <name evidence="1" type="ORF">JI748_03750</name>
</gene>
<sequence>MTDEQTHTKEAEFKRRFASVLQDLQRDGVADAEAMAMIGSLANDIANSLKQTSWSGAKSALTAAGYDELLNSFQRNGGAAQQGGQHKQAYAVQVLAFSLVAGTQRRDAAIAEGEKLLDALIDHAAAVARKVQPRRTN</sequence>
<dbReference type="Proteomes" id="UP000595857">
    <property type="component" value="Chromosome"/>
</dbReference>
<name>A0ABX7CBK3_9HYPH</name>
<protein>
    <submittedName>
        <fullName evidence="1">Uncharacterized protein</fullName>
    </submittedName>
</protein>